<reference evidence="2 3" key="1">
    <citation type="submission" date="2021-07" db="EMBL/GenBank/DDBJ databases">
        <title>Genome data of Colletotrichum spaethianum.</title>
        <authorList>
            <person name="Utami Y.D."/>
            <person name="Hiruma K."/>
        </authorList>
    </citation>
    <scope>NUCLEOTIDE SEQUENCE [LARGE SCALE GENOMIC DNA]</scope>
    <source>
        <strain evidence="2 3">MAFF 242679</strain>
    </source>
</reference>
<evidence type="ECO:0000256" key="1">
    <source>
        <dbReference type="SAM" id="MobiDB-lite"/>
    </source>
</evidence>
<accession>A0AA37GZF0</accession>
<name>A0AA37GZF0_9PEZI</name>
<evidence type="ECO:0000313" key="2">
    <source>
        <dbReference type="EMBL" id="GJC89872.1"/>
    </source>
</evidence>
<sequence>MKTIRMQVSGAAAEAEADDAHEEFTMVRFSLRVPIASAILDEHDQEGSEHGGSTWTARLQMFELCFHRSFYPDHTRPISLHFDSVGPDSVLQSAAPSILRTPSPPSCVYEIPEVLDLTAPSPSPSSSPPPAELEITPASNQTPHSLRRRRLAILPTILFLRTSLAEALLRRLDALDAGAPDLLSNLSVTIRAVCVNTTVLMALETGTGLPGPEAALGLVCETLRQRAQHAQRLWSGLRHRLVEGWLVARSRSLRLAAWAARNLQQDDKDLIGLYRRLVLDDDADRWMPSSCDLCNREIVGSDGHGSDEQPVWDWHFACDTLLGPSPSSSLLTFPSIPAVLNAEAISANLSAWAARQSARRSALINDPLIDVDGEPLFPGNKHPVFEADDVTDPMLPGEGDVMALTRHMAELREALRQLSTLLVGTVAGIEPGDVAGDTSTTSTSATPTPPAARPWLWDWFPGGGGGDVPDHERRRRDIETSVRDSVAHLLTFGETHLDPLLRDLGQASAGLALICIATEGFRRHLAALEHGLAWTSLAEETATTHSGTDTTPTIKLIHTRYTSAPLDEAAAMEREIELVAAAIERVQSRPTHRRERSPTMPASSPSPRPPSSPEAEEEAWEFVRGAKRSLHNPHLEDLAQILNVADQRRRREDDEDLDGM</sequence>
<feature type="compositionally biased region" description="Pro residues" evidence="1">
    <location>
        <begin position="121"/>
        <end position="131"/>
    </location>
</feature>
<dbReference type="EMBL" id="BPPX01000046">
    <property type="protein sequence ID" value="GJC89872.1"/>
    <property type="molecule type" value="Genomic_DNA"/>
</dbReference>
<protein>
    <submittedName>
        <fullName evidence="2">Uncharacterized protein</fullName>
    </submittedName>
</protein>
<dbReference type="Proteomes" id="UP001055172">
    <property type="component" value="Unassembled WGS sequence"/>
</dbReference>
<feature type="region of interest" description="Disordered" evidence="1">
    <location>
        <begin position="587"/>
        <end position="620"/>
    </location>
</feature>
<gene>
    <name evidence="2" type="ORF">ColLi_12710</name>
</gene>
<proteinExistence type="predicted"/>
<feature type="region of interest" description="Disordered" evidence="1">
    <location>
        <begin position="433"/>
        <end position="452"/>
    </location>
</feature>
<keyword evidence="3" id="KW-1185">Reference proteome</keyword>
<feature type="region of interest" description="Disordered" evidence="1">
    <location>
        <begin position="118"/>
        <end position="143"/>
    </location>
</feature>
<dbReference type="AlphaFoldDB" id="A0AA37GZF0"/>
<evidence type="ECO:0000313" key="3">
    <source>
        <dbReference type="Proteomes" id="UP001055172"/>
    </source>
</evidence>
<comment type="caution">
    <text evidence="2">The sequence shown here is derived from an EMBL/GenBank/DDBJ whole genome shotgun (WGS) entry which is preliminary data.</text>
</comment>
<organism evidence="2 3">
    <name type="scientific">Colletotrichum liriopes</name>
    <dbReference type="NCBI Taxonomy" id="708192"/>
    <lineage>
        <taxon>Eukaryota</taxon>
        <taxon>Fungi</taxon>
        <taxon>Dikarya</taxon>
        <taxon>Ascomycota</taxon>
        <taxon>Pezizomycotina</taxon>
        <taxon>Sordariomycetes</taxon>
        <taxon>Hypocreomycetidae</taxon>
        <taxon>Glomerellales</taxon>
        <taxon>Glomerellaceae</taxon>
        <taxon>Colletotrichum</taxon>
        <taxon>Colletotrichum spaethianum species complex</taxon>
    </lineage>
</organism>